<dbReference type="STRING" id="1610493.RPIT_00700"/>
<dbReference type="RefSeq" id="WP_077339553.1">
    <property type="nucleotide sequence ID" value="NZ_CP019605.1"/>
</dbReference>
<dbReference type="PANTHER" id="PTHR43434">
    <property type="entry name" value="PHOSPHOGLYCOLATE PHOSPHATASE"/>
    <property type="match status" value="1"/>
</dbReference>
<dbReference type="InterPro" id="IPR006439">
    <property type="entry name" value="HAD-SF_hydro_IA"/>
</dbReference>
<name>A0A1Q2CBN8_9ACTN</name>
<dbReference type="InterPro" id="IPR050155">
    <property type="entry name" value="HAD-like_hydrolase_sf"/>
</dbReference>
<organism evidence="1 2">
    <name type="scientific">Tessaracoccus flavus</name>
    <dbReference type="NCBI Taxonomy" id="1610493"/>
    <lineage>
        <taxon>Bacteria</taxon>
        <taxon>Bacillati</taxon>
        <taxon>Actinomycetota</taxon>
        <taxon>Actinomycetes</taxon>
        <taxon>Propionibacteriales</taxon>
        <taxon>Propionibacteriaceae</taxon>
        <taxon>Tessaracoccus</taxon>
    </lineage>
</organism>
<dbReference type="Gene3D" id="3.40.50.1000">
    <property type="entry name" value="HAD superfamily/HAD-like"/>
    <property type="match status" value="1"/>
</dbReference>
<evidence type="ECO:0000313" key="1">
    <source>
        <dbReference type="EMBL" id="AQP43518.1"/>
    </source>
</evidence>
<dbReference type="GO" id="GO:0008967">
    <property type="term" value="F:phosphoglycolate phosphatase activity"/>
    <property type="evidence" value="ECO:0007669"/>
    <property type="project" value="TreeGrafter"/>
</dbReference>
<dbReference type="SFLD" id="SFLDS00003">
    <property type="entry name" value="Haloacid_Dehalogenase"/>
    <property type="match status" value="1"/>
</dbReference>
<dbReference type="Proteomes" id="UP000188324">
    <property type="component" value="Chromosome"/>
</dbReference>
<dbReference type="InterPro" id="IPR041492">
    <property type="entry name" value="HAD_2"/>
</dbReference>
<dbReference type="InterPro" id="IPR036412">
    <property type="entry name" value="HAD-like_sf"/>
</dbReference>
<reference evidence="1 2" key="1">
    <citation type="journal article" date="2016" name="Int. J. Syst. Evol. Microbiol.">
        <title>Tessaracoccus flavus sp. nov., isolated from the drainage system of a lindane-producing factory.</title>
        <authorList>
            <person name="Kumari R."/>
            <person name="Singh P."/>
            <person name="Schumann P."/>
            <person name="Lal R."/>
        </authorList>
    </citation>
    <scope>NUCLEOTIDE SEQUENCE [LARGE SCALE GENOMIC DNA]</scope>
    <source>
        <strain evidence="1 2">RP1T</strain>
    </source>
</reference>
<dbReference type="Pfam" id="PF13419">
    <property type="entry name" value="HAD_2"/>
    <property type="match status" value="1"/>
</dbReference>
<dbReference type="NCBIfam" id="TIGR01549">
    <property type="entry name" value="HAD-SF-IA-v1"/>
    <property type="match status" value="1"/>
</dbReference>
<gene>
    <name evidence="1" type="ORF">RPIT_00700</name>
</gene>
<dbReference type="InterPro" id="IPR023214">
    <property type="entry name" value="HAD_sf"/>
</dbReference>
<protein>
    <submittedName>
        <fullName evidence="1">Uncharacterized protein</fullName>
    </submittedName>
</protein>
<dbReference type="AlphaFoldDB" id="A0A1Q2CBN8"/>
<dbReference type="EMBL" id="CP019605">
    <property type="protein sequence ID" value="AQP43518.1"/>
    <property type="molecule type" value="Genomic_DNA"/>
</dbReference>
<dbReference type="SFLD" id="SFLDG01129">
    <property type="entry name" value="C1.5:_HAD__Beta-PGM__Phosphata"/>
    <property type="match status" value="1"/>
</dbReference>
<dbReference type="SFLD" id="SFLDG01135">
    <property type="entry name" value="C1.5.6:_HAD__Beta-PGM__Phospha"/>
    <property type="match status" value="1"/>
</dbReference>
<dbReference type="GO" id="GO:0005829">
    <property type="term" value="C:cytosol"/>
    <property type="evidence" value="ECO:0007669"/>
    <property type="project" value="TreeGrafter"/>
</dbReference>
<proteinExistence type="predicted"/>
<dbReference type="KEGG" id="tfl:RPIT_00700"/>
<dbReference type="OrthoDB" id="9797743at2"/>
<accession>A0A1Q2CBN8</accession>
<dbReference type="Gene3D" id="1.10.150.240">
    <property type="entry name" value="Putative phosphatase, domain 2"/>
    <property type="match status" value="1"/>
</dbReference>
<sequence length="221" mass="23374">MSVKAALFDLDGTLADTVPLIAEHMSASLNAHGIACVPRDVYPLIGRPILDAMGELHDFADLAHRDTVIDEYRAALHLAVNEVGPGLVLPGVREMLADLRDAGFRIGVVTAKGRLAAEHLLTITELSHLVDVLVTTDDVERGKPHPDSALKALEHLGAEPGETWYVGDASSDVAMAHAAGMPALGITTGAATRDELAEAEYVVDTAEEVTALLLGPSRLHE</sequence>
<dbReference type="InterPro" id="IPR023198">
    <property type="entry name" value="PGP-like_dom2"/>
</dbReference>
<evidence type="ECO:0000313" key="2">
    <source>
        <dbReference type="Proteomes" id="UP000188324"/>
    </source>
</evidence>
<dbReference type="NCBIfam" id="TIGR01509">
    <property type="entry name" value="HAD-SF-IA-v3"/>
    <property type="match status" value="1"/>
</dbReference>
<dbReference type="PRINTS" id="PR00413">
    <property type="entry name" value="HADHALOGNASE"/>
</dbReference>
<dbReference type="GO" id="GO:0006281">
    <property type="term" value="P:DNA repair"/>
    <property type="evidence" value="ECO:0007669"/>
    <property type="project" value="TreeGrafter"/>
</dbReference>
<dbReference type="PANTHER" id="PTHR43434:SF1">
    <property type="entry name" value="PHOSPHOGLYCOLATE PHOSPHATASE"/>
    <property type="match status" value="1"/>
</dbReference>
<dbReference type="SUPFAM" id="SSF56784">
    <property type="entry name" value="HAD-like"/>
    <property type="match status" value="1"/>
</dbReference>
<keyword evidence="2" id="KW-1185">Reference proteome</keyword>